<comment type="similarity">
    <text evidence="1">Belongs to the enoyl-CoA hydratase/isomerase family.</text>
</comment>
<dbReference type="AlphaFoldDB" id="A0A2M7RG56"/>
<dbReference type="Proteomes" id="UP000230779">
    <property type="component" value="Unassembled WGS sequence"/>
</dbReference>
<gene>
    <name evidence="2" type="ORF">COY66_06050</name>
</gene>
<name>A0A2M7RG56_9BACT</name>
<dbReference type="Gene3D" id="1.10.12.10">
    <property type="entry name" value="Lyase 2-enoyl-coa Hydratase, Chain A, domain 2"/>
    <property type="match status" value="1"/>
</dbReference>
<feature type="non-terminal residue" evidence="2">
    <location>
        <position position="1"/>
    </location>
</feature>
<dbReference type="InterPro" id="IPR029045">
    <property type="entry name" value="ClpP/crotonase-like_dom_sf"/>
</dbReference>
<dbReference type="InterPro" id="IPR014748">
    <property type="entry name" value="Enoyl-CoA_hydra_C"/>
</dbReference>
<proteinExistence type="inferred from homology"/>
<protein>
    <submittedName>
        <fullName evidence="2">Uncharacterized protein</fullName>
    </submittedName>
</protein>
<organism evidence="2 3">
    <name type="scientific">Candidatus Kerfeldbacteria bacterium CG_4_10_14_0_8_um_filter_42_10</name>
    <dbReference type="NCBI Taxonomy" id="2014248"/>
    <lineage>
        <taxon>Bacteria</taxon>
        <taxon>Candidatus Kerfeldiibacteriota</taxon>
    </lineage>
</organism>
<evidence type="ECO:0000313" key="2">
    <source>
        <dbReference type="EMBL" id="PIY95755.1"/>
    </source>
</evidence>
<reference evidence="2 3" key="1">
    <citation type="submission" date="2017-09" db="EMBL/GenBank/DDBJ databases">
        <title>Depth-based differentiation of microbial function through sediment-hosted aquifers and enrichment of novel symbionts in the deep terrestrial subsurface.</title>
        <authorList>
            <person name="Probst A.J."/>
            <person name="Ladd B."/>
            <person name="Jarett J.K."/>
            <person name="Geller-Mcgrath D.E."/>
            <person name="Sieber C.M."/>
            <person name="Emerson J.B."/>
            <person name="Anantharaman K."/>
            <person name="Thomas B.C."/>
            <person name="Malmstrom R."/>
            <person name="Stieglmeier M."/>
            <person name="Klingl A."/>
            <person name="Woyke T."/>
            <person name="Ryan C.M."/>
            <person name="Banfield J.F."/>
        </authorList>
    </citation>
    <scope>NUCLEOTIDE SEQUENCE [LARGE SCALE GENOMIC DNA]</scope>
    <source>
        <strain evidence="2">CG_4_10_14_0_8_um_filter_42_10</strain>
    </source>
</reference>
<dbReference type="EMBL" id="PFMD01000069">
    <property type="protein sequence ID" value="PIY95755.1"/>
    <property type="molecule type" value="Genomic_DNA"/>
</dbReference>
<dbReference type="SUPFAM" id="SSF52096">
    <property type="entry name" value="ClpP/crotonase"/>
    <property type="match status" value="1"/>
</dbReference>
<evidence type="ECO:0000256" key="1">
    <source>
        <dbReference type="ARBA" id="ARBA00005254"/>
    </source>
</evidence>
<accession>A0A2M7RG56</accession>
<evidence type="ECO:0000313" key="3">
    <source>
        <dbReference type="Proteomes" id="UP000230779"/>
    </source>
</evidence>
<sequence length="162" mass="17679">LAVFPRLSQNICATIHFLLTGQVLKGENPDELLLLHQMGLVDDSLTGPLEDMITRLDFRSVEELPDIPGLFSERLEIDASTVALALEGAASQIASLSPFVLAQATAVLLECARNTEGLRVSLEFAETVYLEEIAPDPDYLEGLTAYKEKRPPAFLGARMHAT</sequence>
<comment type="caution">
    <text evidence="2">The sequence shown here is derived from an EMBL/GenBank/DDBJ whole genome shotgun (WGS) entry which is preliminary data.</text>
</comment>